<dbReference type="AlphaFoldDB" id="A0AA35SQY0"/>
<dbReference type="EMBL" id="CASHTH010002642">
    <property type="protein sequence ID" value="CAI8033096.1"/>
    <property type="molecule type" value="Genomic_DNA"/>
</dbReference>
<sequence>MTPERVVGDRNIFWRVEEERGRGGVVTHYIRLATSPQHASTFFIRPDCRKMGKYFFITTYDTNGSKCTEDQRRQSRCSEQPVPHEPATALEYETDGGMLSSPVSPPGDANEFPHIVTSRGGNYGNRRHGDGGPGMMHHLGDSTKGISSNVERYVHVSRKTIFKHLPTSTRIKIKAKAAVRPQFARFQLVDCRDRRDKTLLESDWLPDEREWSGQPFFLRPHYHVTNCLAASWIG</sequence>
<evidence type="ECO:0000313" key="2">
    <source>
        <dbReference type="EMBL" id="CAI8033096.1"/>
    </source>
</evidence>
<evidence type="ECO:0000256" key="1">
    <source>
        <dbReference type="SAM" id="MobiDB-lite"/>
    </source>
</evidence>
<name>A0AA35SQY0_GEOBA</name>
<protein>
    <submittedName>
        <fullName evidence="2">Uncharacterized protein</fullName>
    </submittedName>
</protein>
<keyword evidence="3" id="KW-1185">Reference proteome</keyword>
<accession>A0AA35SQY0</accession>
<feature type="region of interest" description="Disordered" evidence="1">
    <location>
        <begin position="65"/>
        <end position="86"/>
    </location>
</feature>
<gene>
    <name evidence="2" type="ORF">GBAR_LOCUS18672</name>
</gene>
<organism evidence="2 3">
    <name type="scientific">Geodia barretti</name>
    <name type="common">Barrett's horny sponge</name>
    <dbReference type="NCBI Taxonomy" id="519541"/>
    <lineage>
        <taxon>Eukaryota</taxon>
        <taxon>Metazoa</taxon>
        <taxon>Porifera</taxon>
        <taxon>Demospongiae</taxon>
        <taxon>Heteroscleromorpha</taxon>
        <taxon>Tetractinellida</taxon>
        <taxon>Astrophorina</taxon>
        <taxon>Geodiidae</taxon>
        <taxon>Geodia</taxon>
    </lineage>
</organism>
<reference evidence="2" key="1">
    <citation type="submission" date="2023-03" db="EMBL/GenBank/DDBJ databases">
        <authorList>
            <person name="Steffen K."/>
            <person name="Cardenas P."/>
        </authorList>
    </citation>
    <scope>NUCLEOTIDE SEQUENCE</scope>
</reference>
<feature type="non-terminal residue" evidence="2">
    <location>
        <position position="1"/>
    </location>
</feature>
<proteinExistence type="predicted"/>
<dbReference type="Proteomes" id="UP001174909">
    <property type="component" value="Unassembled WGS sequence"/>
</dbReference>
<evidence type="ECO:0000313" key="3">
    <source>
        <dbReference type="Proteomes" id="UP001174909"/>
    </source>
</evidence>
<comment type="caution">
    <text evidence="2">The sequence shown here is derived from an EMBL/GenBank/DDBJ whole genome shotgun (WGS) entry which is preliminary data.</text>
</comment>